<dbReference type="RefSeq" id="WP_104433283.1">
    <property type="nucleotide sequence ID" value="NZ_PTJD01000009.1"/>
</dbReference>
<evidence type="ECO:0000256" key="1">
    <source>
        <dbReference type="SAM" id="MobiDB-lite"/>
    </source>
</evidence>
<comment type="caution">
    <text evidence="2">The sequence shown here is derived from an EMBL/GenBank/DDBJ whole genome shotgun (WGS) entry which is preliminary data.</text>
</comment>
<reference evidence="2 3" key="1">
    <citation type="submission" date="2018-02" db="EMBL/GenBank/DDBJ databases">
        <title>Genomic Encyclopedia of Archaeal and Bacterial Type Strains, Phase II (KMG-II): from individual species to whole genera.</title>
        <authorList>
            <person name="Goeker M."/>
        </authorList>
    </citation>
    <scope>NUCLEOTIDE SEQUENCE [LARGE SCALE GENOMIC DNA]</scope>
    <source>
        <strain evidence="2 3">DSM 22857</strain>
    </source>
</reference>
<gene>
    <name evidence="2" type="ORF">CLV92_10928</name>
</gene>
<feature type="region of interest" description="Disordered" evidence="1">
    <location>
        <begin position="37"/>
        <end position="60"/>
    </location>
</feature>
<evidence type="ECO:0000313" key="3">
    <source>
        <dbReference type="Proteomes" id="UP000239485"/>
    </source>
</evidence>
<dbReference type="Proteomes" id="UP000239485">
    <property type="component" value="Unassembled WGS sequence"/>
</dbReference>
<feature type="compositionally biased region" description="Low complexity" evidence="1">
    <location>
        <begin position="48"/>
        <end position="60"/>
    </location>
</feature>
<feature type="region of interest" description="Disordered" evidence="1">
    <location>
        <begin position="1"/>
        <end position="25"/>
    </location>
</feature>
<sequence length="60" mass="5927">MAHPPTEPDDVPGSAFAPGVDEPAEDVAGLDEIAEAEHLLDGEGPDVTPTAGPGPARPGS</sequence>
<dbReference type="EMBL" id="PTJD01000009">
    <property type="protein sequence ID" value="PPK93752.1"/>
    <property type="molecule type" value="Genomic_DNA"/>
</dbReference>
<proteinExistence type="predicted"/>
<name>A0A2S6IHQ6_9ACTN</name>
<accession>A0A2S6IHQ6</accession>
<dbReference type="AlphaFoldDB" id="A0A2S6IHQ6"/>
<evidence type="ECO:0000313" key="2">
    <source>
        <dbReference type="EMBL" id="PPK93752.1"/>
    </source>
</evidence>
<keyword evidence="3" id="KW-1185">Reference proteome</keyword>
<organism evidence="2 3">
    <name type="scientific">Kineococcus xinjiangensis</name>
    <dbReference type="NCBI Taxonomy" id="512762"/>
    <lineage>
        <taxon>Bacteria</taxon>
        <taxon>Bacillati</taxon>
        <taxon>Actinomycetota</taxon>
        <taxon>Actinomycetes</taxon>
        <taxon>Kineosporiales</taxon>
        <taxon>Kineosporiaceae</taxon>
        <taxon>Kineococcus</taxon>
    </lineage>
</organism>
<protein>
    <submittedName>
        <fullName evidence="2">Uncharacterized protein</fullName>
    </submittedName>
</protein>